<organism evidence="2 3">
    <name type="scientific">Salarias fasciatus</name>
    <name type="common">Jewelled blenny</name>
    <name type="synonym">Blennius fasciatus</name>
    <dbReference type="NCBI Taxonomy" id="181472"/>
    <lineage>
        <taxon>Eukaryota</taxon>
        <taxon>Metazoa</taxon>
        <taxon>Chordata</taxon>
        <taxon>Craniata</taxon>
        <taxon>Vertebrata</taxon>
        <taxon>Euteleostomi</taxon>
        <taxon>Actinopterygii</taxon>
        <taxon>Neopterygii</taxon>
        <taxon>Teleostei</taxon>
        <taxon>Neoteleostei</taxon>
        <taxon>Acanthomorphata</taxon>
        <taxon>Ovalentaria</taxon>
        <taxon>Blenniimorphae</taxon>
        <taxon>Blenniiformes</taxon>
        <taxon>Blennioidei</taxon>
        <taxon>Blenniidae</taxon>
        <taxon>Salariinae</taxon>
        <taxon>Salarias</taxon>
    </lineage>
</organism>
<dbReference type="Ensembl" id="ENSSFAT00005026156.1">
    <property type="protein sequence ID" value="ENSSFAP00005025145.1"/>
    <property type="gene ID" value="ENSSFAG00005012948.1"/>
</dbReference>
<dbReference type="InParanoid" id="A0A672H7V3"/>
<protein>
    <submittedName>
        <fullName evidence="2">Uncharacterized protein</fullName>
    </submittedName>
</protein>
<keyword evidence="3" id="KW-1185">Reference proteome</keyword>
<evidence type="ECO:0000313" key="2">
    <source>
        <dbReference type="Ensembl" id="ENSSFAP00005025145.1"/>
    </source>
</evidence>
<accession>A0A672H7V3</accession>
<feature type="region of interest" description="Disordered" evidence="1">
    <location>
        <begin position="1"/>
        <end position="38"/>
    </location>
</feature>
<sequence length="68" mass="7098">MSGAAPHPGTAGVGAPGKRERSGAVRGSPLFAPTPRPDRCPLVGQCGHAKGLLLCLRRLSRSPQYEHL</sequence>
<reference evidence="2" key="1">
    <citation type="submission" date="2019-06" db="EMBL/GenBank/DDBJ databases">
        <authorList>
            <consortium name="Wellcome Sanger Institute Data Sharing"/>
        </authorList>
    </citation>
    <scope>NUCLEOTIDE SEQUENCE [LARGE SCALE GENOMIC DNA]</scope>
</reference>
<name>A0A672H7V3_SALFA</name>
<dbReference type="AlphaFoldDB" id="A0A672H7V3"/>
<reference evidence="2" key="2">
    <citation type="submission" date="2025-08" db="UniProtKB">
        <authorList>
            <consortium name="Ensembl"/>
        </authorList>
    </citation>
    <scope>IDENTIFICATION</scope>
</reference>
<evidence type="ECO:0000256" key="1">
    <source>
        <dbReference type="SAM" id="MobiDB-lite"/>
    </source>
</evidence>
<reference evidence="2" key="3">
    <citation type="submission" date="2025-09" db="UniProtKB">
        <authorList>
            <consortium name="Ensembl"/>
        </authorList>
    </citation>
    <scope>IDENTIFICATION</scope>
</reference>
<proteinExistence type="predicted"/>
<dbReference type="Proteomes" id="UP000472267">
    <property type="component" value="Chromosome 13"/>
</dbReference>
<evidence type="ECO:0000313" key="3">
    <source>
        <dbReference type="Proteomes" id="UP000472267"/>
    </source>
</evidence>